<dbReference type="CDD" id="cd07516">
    <property type="entry name" value="HAD_Pase"/>
    <property type="match status" value="1"/>
</dbReference>
<dbReference type="InterPro" id="IPR036412">
    <property type="entry name" value="HAD-like_sf"/>
</dbReference>
<dbReference type="NCBIfam" id="TIGR01484">
    <property type="entry name" value="HAD-SF-IIB"/>
    <property type="match status" value="1"/>
</dbReference>
<evidence type="ECO:0000313" key="1">
    <source>
        <dbReference type="EMBL" id="PJF47424.1"/>
    </source>
</evidence>
<dbReference type="PANTHER" id="PTHR10000:SF8">
    <property type="entry name" value="HAD SUPERFAMILY HYDROLASE-LIKE, TYPE 3"/>
    <property type="match status" value="1"/>
</dbReference>
<sequence length="274" mass="29629">MSHPTAPFALIALDLDGTTVRQDMTVSPRVLRAAQMAMQRGARVTIATGRNVPSTRPFAALFGANAPVICQQGGVIYDYRSETALLRITLPYALTCELIALEAQHPEWRVVMYQDERIFVSDGEFFRHIHSLIGFEPAVVRDLCAVLDGRDADKVLFTIEPDDAPRALAHLRALVGDRATVVQSHAHFVEVNPLGADKGSALRWLANRLSVPRERVMAIGDQGNDATMVAWAGFGVAMGNGNDVTKAVADWIAPGIEEDGAAVAIEKFVLGSEG</sequence>
<dbReference type="InterPro" id="IPR023214">
    <property type="entry name" value="HAD_sf"/>
</dbReference>
<dbReference type="InterPro" id="IPR006379">
    <property type="entry name" value="HAD-SF_hydro_IIB"/>
</dbReference>
<evidence type="ECO:0008006" key="3">
    <source>
        <dbReference type="Google" id="ProtNLM"/>
    </source>
</evidence>
<dbReference type="GO" id="GO:0000287">
    <property type="term" value="F:magnesium ion binding"/>
    <property type="evidence" value="ECO:0007669"/>
    <property type="project" value="TreeGrafter"/>
</dbReference>
<dbReference type="Gene3D" id="3.30.1240.10">
    <property type="match status" value="1"/>
</dbReference>
<dbReference type="AlphaFoldDB" id="A0A2M8QCA7"/>
<dbReference type="GO" id="GO:0016791">
    <property type="term" value="F:phosphatase activity"/>
    <property type="evidence" value="ECO:0007669"/>
    <property type="project" value="TreeGrafter"/>
</dbReference>
<dbReference type="Proteomes" id="UP000230790">
    <property type="component" value="Unassembled WGS sequence"/>
</dbReference>
<dbReference type="SFLD" id="SFLDS00003">
    <property type="entry name" value="Haloacid_Dehalogenase"/>
    <property type="match status" value="1"/>
</dbReference>
<comment type="caution">
    <text evidence="1">The sequence shown here is derived from an EMBL/GenBank/DDBJ whole genome shotgun (WGS) entry which is preliminary data.</text>
</comment>
<organism evidence="1 2">
    <name type="scientific">Candidatus Thermofonsia Clade 3 bacterium</name>
    <dbReference type="NCBI Taxonomy" id="2364212"/>
    <lineage>
        <taxon>Bacteria</taxon>
        <taxon>Bacillati</taxon>
        <taxon>Chloroflexota</taxon>
        <taxon>Candidatus Thermofontia</taxon>
        <taxon>Candidatus Thermofonsia Clade 3</taxon>
    </lineage>
</organism>
<dbReference type="InterPro" id="IPR000150">
    <property type="entry name" value="Cof"/>
</dbReference>
<dbReference type="Gene3D" id="3.40.50.1000">
    <property type="entry name" value="HAD superfamily/HAD-like"/>
    <property type="match status" value="1"/>
</dbReference>
<protein>
    <recommendedName>
        <fullName evidence="3">Cof-type HAD-IIB family hydrolase</fullName>
    </recommendedName>
</protein>
<name>A0A2M8QCA7_9CHLR</name>
<dbReference type="PANTHER" id="PTHR10000">
    <property type="entry name" value="PHOSPHOSERINE PHOSPHATASE"/>
    <property type="match status" value="1"/>
</dbReference>
<dbReference type="Pfam" id="PF08282">
    <property type="entry name" value="Hydrolase_3"/>
    <property type="match status" value="1"/>
</dbReference>
<reference evidence="1 2" key="1">
    <citation type="submission" date="2017-11" db="EMBL/GenBank/DDBJ databases">
        <title>Evolution of Phototrophy in the Chloroflexi Phylum Driven by Horizontal Gene Transfer.</title>
        <authorList>
            <person name="Ward L.M."/>
            <person name="Hemp J."/>
            <person name="Shih P.M."/>
            <person name="Mcglynn S.E."/>
            <person name="Fischer W."/>
        </authorList>
    </citation>
    <scope>NUCLEOTIDE SEQUENCE [LARGE SCALE GENOMIC DNA]</scope>
    <source>
        <strain evidence="1">JP3_7</strain>
    </source>
</reference>
<evidence type="ECO:0000313" key="2">
    <source>
        <dbReference type="Proteomes" id="UP000230790"/>
    </source>
</evidence>
<dbReference type="GO" id="GO:0005829">
    <property type="term" value="C:cytosol"/>
    <property type="evidence" value="ECO:0007669"/>
    <property type="project" value="TreeGrafter"/>
</dbReference>
<proteinExistence type="predicted"/>
<dbReference type="SUPFAM" id="SSF56784">
    <property type="entry name" value="HAD-like"/>
    <property type="match status" value="1"/>
</dbReference>
<dbReference type="SFLD" id="SFLDG01140">
    <property type="entry name" value="C2.B:_Phosphomannomutase_and_P"/>
    <property type="match status" value="1"/>
</dbReference>
<dbReference type="EMBL" id="PGTN01000049">
    <property type="protein sequence ID" value="PJF47424.1"/>
    <property type="molecule type" value="Genomic_DNA"/>
</dbReference>
<dbReference type="NCBIfam" id="TIGR00099">
    <property type="entry name" value="Cof-subfamily"/>
    <property type="match status" value="1"/>
</dbReference>
<accession>A0A2M8QCA7</accession>
<gene>
    <name evidence="1" type="ORF">CUN48_08670</name>
</gene>